<proteinExistence type="predicted"/>
<sequence length="262" mass="29764">MYSAQRNMPPLKRVRLNAARLLCALALVLGSVVHAEPAPDLFPFEVSYDASVEKGISLNGSAKRILTAQGNNVWLYRTEVKSFIADLDESLIFSWKDGQVVPLRYRYHLSGLLIKDRKQSIDFNWETDVATGKYRGKPFTIELSKGILDPLGFQVQLHQDILNGKRDMEYEVLDRGKVDTQRYAVISDNADVSDNSGSNDNSDNNDSSQPTLLKAEKIRENSRRETYMWFDPDKDYVLVRLQQIEPDGSAYELKLKDVKLGD</sequence>
<feature type="region of interest" description="Disordered" evidence="1">
    <location>
        <begin position="188"/>
        <end position="213"/>
    </location>
</feature>
<feature type="compositionally biased region" description="Low complexity" evidence="1">
    <location>
        <begin position="188"/>
        <end position="208"/>
    </location>
</feature>
<dbReference type="InterPro" id="IPR021457">
    <property type="entry name" value="DUF3108"/>
</dbReference>
<protein>
    <recommendedName>
        <fullName evidence="3">DUF3108 domain-containing protein</fullName>
    </recommendedName>
</protein>
<evidence type="ECO:0008006" key="3">
    <source>
        <dbReference type="Google" id="ProtNLM"/>
    </source>
</evidence>
<reference evidence="2" key="1">
    <citation type="journal article" date="2015" name="Nature">
        <title>Complex archaea that bridge the gap between prokaryotes and eukaryotes.</title>
        <authorList>
            <person name="Spang A."/>
            <person name="Saw J.H."/>
            <person name="Jorgensen S.L."/>
            <person name="Zaremba-Niedzwiedzka K."/>
            <person name="Martijn J."/>
            <person name="Lind A.E."/>
            <person name="van Eijk R."/>
            <person name="Schleper C."/>
            <person name="Guy L."/>
            <person name="Ettema T.J."/>
        </authorList>
    </citation>
    <scope>NUCLEOTIDE SEQUENCE</scope>
</reference>
<comment type="caution">
    <text evidence="2">The sequence shown here is derived from an EMBL/GenBank/DDBJ whole genome shotgun (WGS) entry which is preliminary data.</text>
</comment>
<gene>
    <name evidence="2" type="ORF">LCGC14_0999020</name>
</gene>
<name>A0A0F9N8B8_9ZZZZ</name>
<dbReference type="AlphaFoldDB" id="A0A0F9N8B8"/>
<dbReference type="Pfam" id="PF11306">
    <property type="entry name" value="DUF3108"/>
    <property type="match status" value="1"/>
</dbReference>
<accession>A0A0F9N8B8</accession>
<dbReference type="EMBL" id="LAZR01003845">
    <property type="protein sequence ID" value="KKN14164.1"/>
    <property type="molecule type" value="Genomic_DNA"/>
</dbReference>
<evidence type="ECO:0000256" key="1">
    <source>
        <dbReference type="SAM" id="MobiDB-lite"/>
    </source>
</evidence>
<organism evidence="2">
    <name type="scientific">marine sediment metagenome</name>
    <dbReference type="NCBI Taxonomy" id="412755"/>
    <lineage>
        <taxon>unclassified sequences</taxon>
        <taxon>metagenomes</taxon>
        <taxon>ecological metagenomes</taxon>
    </lineage>
</organism>
<evidence type="ECO:0000313" key="2">
    <source>
        <dbReference type="EMBL" id="KKN14164.1"/>
    </source>
</evidence>